<gene>
    <name evidence="1" type="ORF">Pan241w_45810</name>
</gene>
<evidence type="ECO:0000313" key="2">
    <source>
        <dbReference type="Proteomes" id="UP000317171"/>
    </source>
</evidence>
<dbReference type="KEGG" id="gaz:Pan241w_45810"/>
<reference evidence="1 2" key="1">
    <citation type="submission" date="2019-02" db="EMBL/GenBank/DDBJ databases">
        <title>Deep-cultivation of Planctomycetes and their phenomic and genomic characterization uncovers novel biology.</title>
        <authorList>
            <person name="Wiegand S."/>
            <person name="Jogler M."/>
            <person name="Boedeker C."/>
            <person name="Pinto D."/>
            <person name="Vollmers J."/>
            <person name="Rivas-Marin E."/>
            <person name="Kohn T."/>
            <person name="Peeters S.H."/>
            <person name="Heuer A."/>
            <person name="Rast P."/>
            <person name="Oberbeckmann S."/>
            <person name="Bunk B."/>
            <person name="Jeske O."/>
            <person name="Meyerdierks A."/>
            <person name="Storesund J.E."/>
            <person name="Kallscheuer N."/>
            <person name="Luecker S."/>
            <person name="Lage O.M."/>
            <person name="Pohl T."/>
            <person name="Merkel B.J."/>
            <person name="Hornburger P."/>
            <person name="Mueller R.-W."/>
            <person name="Bruemmer F."/>
            <person name="Labrenz M."/>
            <person name="Spormann A.M."/>
            <person name="Op den Camp H."/>
            <person name="Overmann J."/>
            <person name="Amann R."/>
            <person name="Jetten M.S.M."/>
            <person name="Mascher T."/>
            <person name="Medema M.H."/>
            <person name="Devos D.P."/>
            <person name="Kaster A.-K."/>
            <person name="Ovreas L."/>
            <person name="Rohde M."/>
            <person name="Galperin M.Y."/>
            <person name="Jogler C."/>
        </authorList>
    </citation>
    <scope>NUCLEOTIDE SEQUENCE [LARGE SCALE GENOMIC DNA]</scope>
    <source>
        <strain evidence="1 2">Pan241w</strain>
    </source>
</reference>
<dbReference type="AlphaFoldDB" id="A0A517RKX0"/>
<sequence length="316" mass="35413">MIEFDYLYKGVCGLAHSYQAGEMAGHLGAAVAAGYFLGEDQSELPDEVFVGITGELKRIIAGEEAFWFNAKKAGITPTELFKPYPKEASNEAAINSIVRTLQKNVGETRQSGHNIIFASIGIRALRDHSDFATPQIIEGIRKLTAGFNNAHAGRGYYGKEKGWRTGKQIKLAELNNFPMYGSIQDMVNITIAEMIATAPIKRQGFGGLWHIINHAAAITELNRFGYEKVAQMALPAHHQHIRLWRSLPNVESELGAQIKSAHDPREPAYWEGMLKRDQARLTHRIKTLYGYYTIRRFIENDDTKNKADDAFLFLMA</sequence>
<dbReference type="OrthoDB" id="252988at2"/>
<name>A0A517RKX0_9PLAN</name>
<accession>A0A517RKX0</accession>
<keyword evidence="2" id="KW-1185">Reference proteome</keyword>
<dbReference type="EMBL" id="CP036269">
    <property type="protein sequence ID" value="QDT44472.1"/>
    <property type="molecule type" value="Genomic_DNA"/>
</dbReference>
<organism evidence="1 2">
    <name type="scientific">Gimesia alba</name>
    <dbReference type="NCBI Taxonomy" id="2527973"/>
    <lineage>
        <taxon>Bacteria</taxon>
        <taxon>Pseudomonadati</taxon>
        <taxon>Planctomycetota</taxon>
        <taxon>Planctomycetia</taxon>
        <taxon>Planctomycetales</taxon>
        <taxon>Planctomycetaceae</taxon>
        <taxon>Gimesia</taxon>
    </lineage>
</organism>
<proteinExistence type="predicted"/>
<dbReference type="RefSeq" id="WP_145219959.1">
    <property type="nucleotide sequence ID" value="NZ_CP036269.1"/>
</dbReference>
<evidence type="ECO:0000313" key="1">
    <source>
        <dbReference type="EMBL" id="QDT44472.1"/>
    </source>
</evidence>
<protein>
    <submittedName>
        <fullName evidence="1">Uncharacterized protein</fullName>
    </submittedName>
</protein>
<dbReference type="Proteomes" id="UP000317171">
    <property type="component" value="Chromosome"/>
</dbReference>